<dbReference type="AlphaFoldDB" id="A0A7J7J6F6"/>
<dbReference type="Proteomes" id="UP000593567">
    <property type="component" value="Unassembled WGS sequence"/>
</dbReference>
<dbReference type="Pfam" id="PF13718">
    <property type="entry name" value="GNAT_acetyltr_2"/>
    <property type="match status" value="2"/>
</dbReference>
<keyword evidence="11" id="KW-1185">Reference proteome</keyword>
<proteinExistence type="predicted"/>
<dbReference type="InterPro" id="IPR007807">
    <property type="entry name" value="TcmA/NAT10_helicase"/>
</dbReference>
<gene>
    <name evidence="10" type="ORF">EB796_020468</name>
</gene>
<dbReference type="GO" id="GO:0008033">
    <property type="term" value="P:tRNA processing"/>
    <property type="evidence" value="ECO:0007669"/>
    <property type="project" value="UniProtKB-KW"/>
</dbReference>
<evidence type="ECO:0000256" key="1">
    <source>
        <dbReference type="ARBA" id="ARBA00004604"/>
    </source>
</evidence>
<sequence length="558" mass="62403">MPRKKVDQRIRVLIENNVKTRMRSMFVVVGDRAMDQVVVLHHMMSKAAVKARPTVLWCYKKDLGFSRYCYYKETNKILGNTYGMCVLQDFEALTPNLLARTIETVEGGGAIVLLLKKVDSLQQLYTMTMDVHSRYRTAANLEVTPRFNERFILSLTACANCLVIDDELNVLPISSATANITPLPPKSSEDLPSESELKLSTLQKSLEDRQPDGVLVDCCKTFDQANVVLQLITRISEKTLSSTTAITAARGRGKSVALGLAVASAVAYGYSNIFVTSPTPENLKTLFEFILKGLDSLGYVKHTDYETTQSTNEEFNKAIVKVAIYRDHRQTIQYIHPTDAHKLGQAELVVIDEAAAIPLPLVKSLMGPHLVFMASTTNGDTLFSFHEASEEFLQKIMSIYISSHYKYTPDDLQMLSDSPSHHIFVLLAPEVSGKILPEVLVVLQVCIEGGLSQKLIGSHQSQRSRYGDLIPWTLLQQFGEQEFSQMSGVRVAMSLSSRSTELPPLLSKLSERKPESLDYLGVSYGLTSDLLRFWKKCGFLPVYLRQTQVTIAMIYYKG</sequence>
<dbReference type="EMBL" id="VXIV02003090">
    <property type="protein sequence ID" value="KAF6021226.1"/>
    <property type="molecule type" value="Genomic_DNA"/>
</dbReference>
<dbReference type="GO" id="GO:1990883">
    <property type="term" value="F:18S rRNA cytidine N-acetyltransferase activity"/>
    <property type="evidence" value="ECO:0007669"/>
    <property type="project" value="TreeGrafter"/>
</dbReference>
<feature type="domain" description="TmcA/NAT10 N-terminal" evidence="8">
    <location>
        <begin position="8"/>
        <end position="165"/>
    </location>
</feature>
<comment type="subcellular location">
    <subcellularLocation>
        <location evidence="1">Nucleus</location>
        <location evidence="1">Nucleolus</location>
    </subcellularLocation>
</comment>
<evidence type="ECO:0000259" key="7">
    <source>
        <dbReference type="Pfam" id="PF05127"/>
    </source>
</evidence>
<dbReference type="PANTHER" id="PTHR10925">
    <property type="entry name" value="N-ACETYLTRANSFERASE 10"/>
    <property type="match status" value="1"/>
</dbReference>
<evidence type="ECO:0000256" key="2">
    <source>
        <dbReference type="ARBA" id="ARBA00022679"/>
    </source>
</evidence>
<keyword evidence="4" id="KW-0547">Nucleotide-binding</keyword>
<organism evidence="10 11">
    <name type="scientific">Bugula neritina</name>
    <name type="common">Brown bryozoan</name>
    <name type="synonym">Sertularia neritina</name>
    <dbReference type="NCBI Taxonomy" id="10212"/>
    <lineage>
        <taxon>Eukaryota</taxon>
        <taxon>Metazoa</taxon>
        <taxon>Spiralia</taxon>
        <taxon>Lophotrochozoa</taxon>
        <taxon>Bryozoa</taxon>
        <taxon>Gymnolaemata</taxon>
        <taxon>Cheilostomatida</taxon>
        <taxon>Flustrina</taxon>
        <taxon>Buguloidea</taxon>
        <taxon>Bugulidae</taxon>
        <taxon>Bugula</taxon>
    </lineage>
</organism>
<evidence type="ECO:0000313" key="11">
    <source>
        <dbReference type="Proteomes" id="UP000593567"/>
    </source>
</evidence>
<dbReference type="GO" id="GO:0005730">
    <property type="term" value="C:nucleolus"/>
    <property type="evidence" value="ECO:0007669"/>
    <property type="project" value="UniProtKB-SubCell"/>
</dbReference>
<evidence type="ECO:0000256" key="4">
    <source>
        <dbReference type="ARBA" id="ARBA00022741"/>
    </source>
</evidence>
<keyword evidence="5" id="KW-0067">ATP-binding</keyword>
<keyword evidence="6" id="KW-0012">Acyltransferase</keyword>
<dbReference type="InterPro" id="IPR013562">
    <property type="entry name" value="TmcA/NAT10_N"/>
</dbReference>
<protein>
    <submittedName>
        <fullName evidence="10">NAT10</fullName>
    </submittedName>
</protein>
<dbReference type="Pfam" id="PF05127">
    <property type="entry name" value="NAT10_TcmA_helicase"/>
    <property type="match status" value="1"/>
</dbReference>
<evidence type="ECO:0000256" key="3">
    <source>
        <dbReference type="ARBA" id="ARBA00022694"/>
    </source>
</evidence>
<evidence type="ECO:0000313" key="10">
    <source>
        <dbReference type="EMBL" id="KAF6021226.1"/>
    </source>
</evidence>
<keyword evidence="2" id="KW-0808">Transferase</keyword>
<evidence type="ECO:0000256" key="6">
    <source>
        <dbReference type="ARBA" id="ARBA00023315"/>
    </source>
</evidence>
<reference evidence="10" key="1">
    <citation type="submission" date="2020-06" db="EMBL/GenBank/DDBJ databases">
        <title>Draft genome of Bugula neritina, a colonial animal packing powerful symbionts and potential medicines.</title>
        <authorList>
            <person name="Rayko M."/>
        </authorList>
    </citation>
    <scope>NUCLEOTIDE SEQUENCE [LARGE SCALE GENOMIC DNA]</scope>
    <source>
        <strain evidence="10">Kwan_BN1</strain>
    </source>
</reference>
<name>A0A7J7J6F6_BUGNE</name>
<feature type="domain" description="N-acetyltransferase" evidence="9">
    <location>
        <begin position="395"/>
        <end position="491"/>
    </location>
</feature>
<dbReference type="Gene3D" id="3.40.50.11040">
    <property type="match status" value="1"/>
</dbReference>
<feature type="domain" description="TcmA/NAT10 helicase" evidence="7">
    <location>
        <begin position="246"/>
        <end position="379"/>
    </location>
</feature>
<dbReference type="InterPro" id="IPR000182">
    <property type="entry name" value="GNAT_dom"/>
</dbReference>
<feature type="domain" description="N-acetyltransferase" evidence="9">
    <location>
        <begin position="498"/>
        <end position="549"/>
    </location>
</feature>
<dbReference type="Gene3D" id="3.40.630.30">
    <property type="match status" value="1"/>
</dbReference>
<dbReference type="GO" id="GO:0005524">
    <property type="term" value="F:ATP binding"/>
    <property type="evidence" value="ECO:0007669"/>
    <property type="project" value="UniProtKB-KW"/>
</dbReference>
<evidence type="ECO:0000256" key="5">
    <source>
        <dbReference type="ARBA" id="ARBA00022840"/>
    </source>
</evidence>
<evidence type="ECO:0000259" key="9">
    <source>
        <dbReference type="Pfam" id="PF13718"/>
    </source>
</evidence>
<dbReference type="InterPro" id="IPR032672">
    <property type="entry name" value="TmcA/NAT10/Kre33"/>
</dbReference>
<dbReference type="Pfam" id="PF08351">
    <property type="entry name" value="TmcA_N"/>
    <property type="match status" value="1"/>
</dbReference>
<dbReference type="FunFam" id="3.40.50.11040:FF:000001">
    <property type="entry name" value="RNA cytidine acetyltransferase"/>
    <property type="match status" value="1"/>
</dbReference>
<dbReference type="GO" id="GO:0000049">
    <property type="term" value="F:tRNA binding"/>
    <property type="evidence" value="ECO:0007669"/>
    <property type="project" value="TreeGrafter"/>
</dbReference>
<dbReference type="GO" id="GO:0030686">
    <property type="term" value="C:90S preribosome"/>
    <property type="evidence" value="ECO:0007669"/>
    <property type="project" value="TreeGrafter"/>
</dbReference>
<dbReference type="GO" id="GO:1904812">
    <property type="term" value="P:rRNA acetylation involved in maturation of SSU-rRNA"/>
    <property type="evidence" value="ECO:0007669"/>
    <property type="project" value="TreeGrafter"/>
</dbReference>
<keyword evidence="3" id="KW-0819">tRNA processing</keyword>
<dbReference type="PANTHER" id="PTHR10925:SF5">
    <property type="entry name" value="RNA CYTIDINE ACETYLTRANSFERASE"/>
    <property type="match status" value="1"/>
</dbReference>
<accession>A0A7J7J6F6</accession>
<evidence type="ECO:0000259" key="8">
    <source>
        <dbReference type="Pfam" id="PF08351"/>
    </source>
</evidence>
<dbReference type="OrthoDB" id="10067491at2759"/>
<comment type="caution">
    <text evidence="10">The sequence shown here is derived from an EMBL/GenBank/DDBJ whole genome shotgun (WGS) entry which is preliminary data.</text>
</comment>